<protein>
    <submittedName>
        <fullName evidence="1">Uncharacterized protein</fullName>
    </submittedName>
</protein>
<dbReference type="EMBL" id="JACEFF010000345">
    <property type="protein sequence ID" value="KAH9639326.1"/>
    <property type="molecule type" value="Genomic_DNA"/>
</dbReference>
<name>A0A922MLP6_SPOEX</name>
<reference evidence="1" key="1">
    <citation type="journal article" date="2021" name="G3 (Bethesda)">
        <title>Genome and transcriptome analysis of the beet armyworm Spodoptera exigua reveals targets for pest control. .</title>
        <authorList>
            <person name="Simon S."/>
            <person name="Breeschoten T."/>
            <person name="Jansen H.J."/>
            <person name="Dirks R.P."/>
            <person name="Schranz M.E."/>
            <person name="Ros V.I.D."/>
        </authorList>
    </citation>
    <scope>NUCLEOTIDE SEQUENCE</scope>
    <source>
        <strain evidence="1">TB_SE_WUR_2020</strain>
    </source>
</reference>
<evidence type="ECO:0000313" key="2">
    <source>
        <dbReference type="Proteomes" id="UP000814243"/>
    </source>
</evidence>
<gene>
    <name evidence="1" type="ORF">HF086_012936</name>
</gene>
<evidence type="ECO:0000313" key="1">
    <source>
        <dbReference type="EMBL" id="KAH9639326.1"/>
    </source>
</evidence>
<sequence>MLVDRFEIYFGQVGAEVEVLEEEELDDEELDEELEELESVVLVESVEVEVEVEVDVVSLQRAPLVMEHCPFLQYGNSPLQVETVPMLKG</sequence>
<accession>A0A922MLP6</accession>
<proteinExistence type="predicted"/>
<dbReference type="AlphaFoldDB" id="A0A922MLP6"/>
<comment type="caution">
    <text evidence="1">The sequence shown here is derived from an EMBL/GenBank/DDBJ whole genome shotgun (WGS) entry which is preliminary data.</text>
</comment>
<organism evidence="1 2">
    <name type="scientific">Spodoptera exigua</name>
    <name type="common">Beet armyworm</name>
    <name type="synonym">Noctua fulgens</name>
    <dbReference type="NCBI Taxonomy" id="7107"/>
    <lineage>
        <taxon>Eukaryota</taxon>
        <taxon>Metazoa</taxon>
        <taxon>Ecdysozoa</taxon>
        <taxon>Arthropoda</taxon>
        <taxon>Hexapoda</taxon>
        <taxon>Insecta</taxon>
        <taxon>Pterygota</taxon>
        <taxon>Neoptera</taxon>
        <taxon>Endopterygota</taxon>
        <taxon>Lepidoptera</taxon>
        <taxon>Glossata</taxon>
        <taxon>Ditrysia</taxon>
        <taxon>Noctuoidea</taxon>
        <taxon>Noctuidae</taxon>
        <taxon>Amphipyrinae</taxon>
        <taxon>Spodoptera</taxon>
    </lineage>
</organism>
<dbReference type="Proteomes" id="UP000814243">
    <property type="component" value="Unassembled WGS sequence"/>
</dbReference>